<protein>
    <submittedName>
        <fullName evidence="4">Fibronectin type-III domain-containing protein</fullName>
    </submittedName>
</protein>
<feature type="chain" id="PRO_5043139224" evidence="1">
    <location>
        <begin position="20"/>
        <end position="107"/>
    </location>
</feature>
<evidence type="ECO:0000313" key="4">
    <source>
        <dbReference type="WBParaSite" id="GPUH_0002262801-mRNA-1"/>
    </source>
</evidence>
<dbReference type="Proteomes" id="UP000271098">
    <property type="component" value="Unassembled WGS sequence"/>
</dbReference>
<evidence type="ECO:0000256" key="1">
    <source>
        <dbReference type="SAM" id="SignalP"/>
    </source>
</evidence>
<dbReference type="EMBL" id="UYRT01095477">
    <property type="protein sequence ID" value="VDN40275.1"/>
    <property type="molecule type" value="Genomic_DNA"/>
</dbReference>
<reference evidence="2 3" key="2">
    <citation type="submission" date="2018-11" db="EMBL/GenBank/DDBJ databases">
        <authorList>
            <consortium name="Pathogen Informatics"/>
        </authorList>
    </citation>
    <scope>NUCLEOTIDE SEQUENCE [LARGE SCALE GENOMIC DNA]</scope>
</reference>
<evidence type="ECO:0000313" key="3">
    <source>
        <dbReference type="Proteomes" id="UP000271098"/>
    </source>
</evidence>
<organism evidence="4">
    <name type="scientific">Gongylonema pulchrum</name>
    <dbReference type="NCBI Taxonomy" id="637853"/>
    <lineage>
        <taxon>Eukaryota</taxon>
        <taxon>Metazoa</taxon>
        <taxon>Ecdysozoa</taxon>
        <taxon>Nematoda</taxon>
        <taxon>Chromadorea</taxon>
        <taxon>Rhabditida</taxon>
        <taxon>Spirurina</taxon>
        <taxon>Spiruromorpha</taxon>
        <taxon>Spiruroidea</taxon>
        <taxon>Gongylonematidae</taxon>
        <taxon>Gongylonema</taxon>
    </lineage>
</organism>
<accession>A0A183ENR0</accession>
<dbReference type="OrthoDB" id="5856944at2759"/>
<dbReference type="WBParaSite" id="GPUH_0002262801-mRNA-1">
    <property type="protein sequence ID" value="GPUH_0002262801-mRNA-1"/>
    <property type="gene ID" value="GPUH_0002262801"/>
</dbReference>
<sequence>MLPQLVLLLLSGVATHVKATCKAPNGTETQLAWKPCSNGPIFYHNISLPDYEDRKSYPILATKPFTVLANITNNGEEYDNVETYMKLWKWGGWFGCSWYRVPAFGVL</sequence>
<keyword evidence="3" id="KW-1185">Reference proteome</keyword>
<gene>
    <name evidence="2" type="ORF">GPUH_LOCUS22602</name>
</gene>
<dbReference type="AlphaFoldDB" id="A0A183ENR0"/>
<evidence type="ECO:0000313" key="2">
    <source>
        <dbReference type="EMBL" id="VDN40275.1"/>
    </source>
</evidence>
<name>A0A183ENR0_9BILA</name>
<proteinExistence type="predicted"/>
<reference evidence="4" key="1">
    <citation type="submission" date="2016-06" db="UniProtKB">
        <authorList>
            <consortium name="WormBaseParasite"/>
        </authorList>
    </citation>
    <scope>IDENTIFICATION</scope>
</reference>
<keyword evidence="1" id="KW-0732">Signal</keyword>
<dbReference type="PANTHER" id="PTHR35573">
    <property type="entry name" value="PROTEIN CBG22129"/>
    <property type="match status" value="1"/>
</dbReference>
<feature type="signal peptide" evidence="1">
    <location>
        <begin position="1"/>
        <end position="19"/>
    </location>
</feature>